<protein>
    <submittedName>
        <fullName evidence="2">Uncharacterized protein</fullName>
    </submittedName>
</protein>
<reference evidence="2" key="1">
    <citation type="submission" date="2016-12" db="EMBL/GenBank/DDBJ databases">
        <title>Complete nucleotide sequences of two VIM-1-encoding plasmids from Klebsiella pneumoniae and Leclercia adecarboxylata isolates of Czech origin.</title>
        <authorList>
            <person name="Papagiannitsis C."/>
            <person name="Papousek I."/>
            <person name="Hrabak J."/>
            <person name="Dolejska M."/>
        </authorList>
    </citation>
    <scope>NUCLEOTIDE SEQUENCE</scope>
    <source>
        <plasmid evidence="2">pLec-476cz</plasmid>
    </source>
</reference>
<keyword evidence="2" id="KW-0614">Plasmid</keyword>
<geneLocation type="plasmid" evidence="2">
    <name>pLec-476cz</name>
</geneLocation>
<sequence length="361" mass="39559">MASMARPRITKPIYLPAITCSAIRGSSMPQLTATGSPVSRLMRLAKGLTRRPATSGWPFASLTLTSPARPWQAAATTLPSAQAPDSRLTSAPLRVSPTWCHGRRAGTSPHPLPGRCCRSSASLRACPSTPCHRGSIPRSAGSCLRSLWNEDPPESRRRRLTQYPHWHLHRPRRSTGWTVPRTTRRSGAGRRPSLPAKSKPAESRGEFPSWFSQFRRLGSSGQRPLRLLGFARCLDQAVEPVLMAVDHRVGFGVVQLLGRLALLRFLREDAHAPAVQVLDQPGVMHIQARICAFLAGPAVPGHAAGLPIRRCHVLVALPLYREAEGLEIKSIAVGQYRAFAAMKAHVSRVGVVAWPQRWCDE</sequence>
<feature type="region of interest" description="Disordered" evidence="1">
    <location>
        <begin position="171"/>
        <end position="205"/>
    </location>
</feature>
<evidence type="ECO:0000256" key="1">
    <source>
        <dbReference type="SAM" id="MobiDB-lite"/>
    </source>
</evidence>
<dbReference type="EMBL" id="KY320277">
    <property type="protein sequence ID" value="AQT23507.1"/>
    <property type="molecule type" value="Genomic_DNA"/>
</dbReference>
<organism evidence="2">
    <name type="scientific">Leclercia adecarboxylata</name>
    <dbReference type="NCBI Taxonomy" id="83655"/>
    <lineage>
        <taxon>Bacteria</taxon>
        <taxon>Pseudomonadati</taxon>
        <taxon>Pseudomonadota</taxon>
        <taxon>Gammaproteobacteria</taxon>
        <taxon>Enterobacterales</taxon>
        <taxon>Enterobacteriaceae</taxon>
        <taxon>Leclercia</taxon>
    </lineage>
</organism>
<dbReference type="AlphaFoldDB" id="A0A1S6KQ58"/>
<proteinExistence type="predicted"/>
<name>A0A1S6KQ58_9ENTR</name>
<evidence type="ECO:0000313" key="2">
    <source>
        <dbReference type="EMBL" id="AQT23507.1"/>
    </source>
</evidence>
<accession>A0A1S6KQ58</accession>